<evidence type="ECO:0000256" key="3">
    <source>
        <dbReference type="ARBA" id="ARBA00023012"/>
    </source>
</evidence>
<feature type="transmembrane region" description="Helical" evidence="4">
    <location>
        <begin position="55"/>
        <end position="79"/>
    </location>
</feature>
<keyword evidence="4" id="KW-0472">Membrane</keyword>
<dbReference type="EMBL" id="NBXA01000007">
    <property type="protein sequence ID" value="RFA15231.1"/>
    <property type="molecule type" value="Genomic_DNA"/>
</dbReference>
<dbReference type="Proteomes" id="UP000256709">
    <property type="component" value="Unassembled WGS sequence"/>
</dbReference>
<comment type="caution">
    <text evidence="6">The sequence shown here is derived from an EMBL/GenBank/DDBJ whole genome shotgun (WGS) entry which is preliminary data.</text>
</comment>
<evidence type="ECO:0000313" key="6">
    <source>
        <dbReference type="EMBL" id="RFA15231.1"/>
    </source>
</evidence>
<dbReference type="AlphaFoldDB" id="A0A3E0VZQ8"/>
<dbReference type="PANTHER" id="PTHR24421">
    <property type="entry name" value="NITRATE/NITRITE SENSOR PROTEIN NARX-RELATED"/>
    <property type="match status" value="1"/>
</dbReference>
<keyword evidence="4" id="KW-0812">Transmembrane</keyword>
<evidence type="ECO:0000256" key="2">
    <source>
        <dbReference type="ARBA" id="ARBA00022777"/>
    </source>
</evidence>
<organism evidence="6 7">
    <name type="scientific">Subtercola boreus</name>
    <dbReference type="NCBI Taxonomy" id="120213"/>
    <lineage>
        <taxon>Bacteria</taxon>
        <taxon>Bacillati</taxon>
        <taxon>Actinomycetota</taxon>
        <taxon>Actinomycetes</taxon>
        <taxon>Micrococcales</taxon>
        <taxon>Microbacteriaceae</taxon>
        <taxon>Subtercola</taxon>
    </lineage>
</organism>
<evidence type="ECO:0000313" key="7">
    <source>
        <dbReference type="Proteomes" id="UP000256709"/>
    </source>
</evidence>
<dbReference type="InterPro" id="IPR003594">
    <property type="entry name" value="HATPase_dom"/>
</dbReference>
<feature type="transmembrane region" description="Helical" evidence="4">
    <location>
        <begin position="124"/>
        <end position="157"/>
    </location>
</feature>
<dbReference type="OrthoDB" id="144293at2"/>
<keyword evidence="2" id="KW-0418">Kinase</keyword>
<dbReference type="InterPro" id="IPR036890">
    <property type="entry name" value="HATPase_C_sf"/>
</dbReference>
<keyword evidence="3" id="KW-0902">Two-component regulatory system</keyword>
<dbReference type="PANTHER" id="PTHR24421:SF61">
    <property type="entry name" value="OXYGEN SENSOR HISTIDINE KINASE NREB"/>
    <property type="match status" value="1"/>
</dbReference>
<feature type="domain" description="Histidine kinase/HSP90-like ATPase" evidence="5">
    <location>
        <begin position="317"/>
        <end position="408"/>
    </location>
</feature>
<proteinExistence type="predicted"/>
<feature type="transmembrane region" description="Helical" evidence="4">
    <location>
        <begin position="29"/>
        <end position="49"/>
    </location>
</feature>
<name>A0A3E0VZQ8_9MICO</name>
<evidence type="ECO:0000256" key="1">
    <source>
        <dbReference type="ARBA" id="ARBA00022679"/>
    </source>
</evidence>
<protein>
    <recommendedName>
        <fullName evidence="5">Histidine kinase/HSP90-like ATPase domain-containing protein</fullName>
    </recommendedName>
</protein>
<dbReference type="InterPro" id="IPR050482">
    <property type="entry name" value="Sensor_HK_TwoCompSys"/>
</dbReference>
<evidence type="ECO:0000256" key="4">
    <source>
        <dbReference type="SAM" id="Phobius"/>
    </source>
</evidence>
<keyword evidence="1" id="KW-0808">Transferase</keyword>
<feature type="transmembrane region" description="Helical" evidence="4">
    <location>
        <begin position="91"/>
        <end position="112"/>
    </location>
</feature>
<sequence>MSVVRQAPAAPKAPVLLRGAISRARVESILARAAAVFALLFAVQTLPAVGVSSQYLSLPFAISIAVVLFGLLLVILVTAAVNGAKTKPTHIAMGIFTVVYTIVLALWPVGLLRGGSELADQPWLWYLITIAMIFADIVFAPRWAALFMVDVTAVYVFIRTQPAGGSAPVALALLDGFYVVLIGAFALATITAIRAAADRVDAAQGTAMEQYTRAARNHAAELERAKVDALVHDTVLSTLIEAARAETPDQRRAAVQMSQAALKTLQSAPVAFDVSVDVPVAQLADRLADAARLLSPRIDFQVMRVDDARVPGAVAEAVFTAAQQALINSLQHAGDDADDVIRTVVLDSDVSSGLTVQISDTGRGFDGSLVPAARLGLRVSIRERMHAVGGRVRVVSVPGGGTSIVIEWEPST</sequence>
<feature type="transmembrane region" description="Helical" evidence="4">
    <location>
        <begin position="169"/>
        <end position="193"/>
    </location>
</feature>
<reference evidence="6 7" key="1">
    <citation type="submission" date="2017-04" db="EMBL/GenBank/DDBJ databases">
        <title>Comparative genome analysis of Subtercola boreus.</title>
        <authorList>
            <person name="Cho Y.-J."/>
            <person name="Cho A."/>
            <person name="Kim O.-S."/>
            <person name="Lee J.-I."/>
        </authorList>
    </citation>
    <scope>NUCLEOTIDE SEQUENCE [LARGE SCALE GENOMIC DNA]</scope>
    <source>
        <strain evidence="6 7">P27444</strain>
    </source>
</reference>
<dbReference type="GO" id="GO:0000160">
    <property type="term" value="P:phosphorelay signal transduction system"/>
    <property type="evidence" value="ECO:0007669"/>
    <property type="project" value="UniProtKB-KW"/>
</dbReference>
<dbReference type="Pfam" id="PF02518">
    <property type="entry name" value="HATPase_c"/>
    <property type="match status" value="1"/>
</dbReference>
<accession>A0A3E0VZQ8</accession>
<dbReference type="RefSeq" id="WP_116281993.1">
    <property type="nucleotide sequence ID" value="NZ_NBXA01000007.1"/>
</dbReference>
<dbReference type="GO" id="GO:0016301">
    <property type="term" value="F:kinase activity"/>
    <property type="evidence" value="ECO:0007669"/>
    <property type="project" value="UniProtKB-KW"/>
</dbReference>
<dbReference type="SUPFAM" id="SSF55874">
    <property type="entry name" value="ATPase domain of HSP90 chaperone/DNA topoisomerase II/histidine kinase"/>
    <property type="match status" value="1"/>
</dbReference>
<dbReference type="Gene3D" id="3.30.565.10">
    <property type="entry name" value="Histidine kinase-like ATPase, C-terminal domain"/>
    <property type="match status" value="1"/>
</dbReference>
<evidence type="ECO:0000259" key="5">
    <source>
        <dbReference type="Pfam" id="PF02518"/>
    </source>
</evidence>
<keyword evidence="4" id="KW-1133">Transmembrane helix</keyword>
<gene>
    <name evidence="6" type="ORF">B7R21_04165</name>
</gene>